<keyword evidence="2" id="KW-0902">Two-component regulatory system</keyword>
<name>A0A5A5TJL8_9CHLR</name>
<sequence length="175" mass="19191">MHDNSAANALTENGDKNTLEHSLEIPVDAPRFSNLGQAVANQEHGGLHHQQHILVVEDDPTLATLEADILTAHGYHVVAVASGELALATLHHTIPDLVVLDLELPGEIHGWDVLQTLRAQASIPVLITSSSVTNARKYLRNRGESRQMLDHLSKPYSLQALLKRITRMLPHLPSQ</sequence>
<dbReference type="RefSeq" id="WP_172632459.1">
    <property type="nucleotide sequence ID" value="NZ_BIXY01000129.1"/>
</dbReference>
<dbReference type="InterPro" id="IPR001789">
    <property type="entry name" value="Sig_transdc_resp-reg_receiver"/>
</dbReference>
<dbReference type="PROSITE" id="PS50110">
    <property type="entry name" value="RESPONSE_REGULATORY"/>
    <property type="match status" value="1"/>
</dbReference>
<evidence type="ECO:0000313" key="5">
    <source>
        <dbReference type="EMBL" id="GCF11627.1"/>
    </source>
</evidence>
<feature type="domain" description="Response regulatory" evidence="4">
    <location>
        <begin position="52"/>
        <end position="169"/>
    </location>
</feature>
<dbReference type="EMBL" id="BIXY01000129">
    <property type="protein sequence ID" value="GCF11627.1"/>
    <property type="molecule type" value="Genomic_DNA"/>
</dbReference>
<dbReference type="InterPro" id="IPR011006">
    <property type="entry name" value="CheY-like_superfamily"/>
</dbReference>
<organism evidence="5 6">
    <name type="scientific">Dictyobacter arantiisoli</name>
    <dbReference type="NCBI Taxonomy" id="2014874"/>
    <lineage>
        <taxon>Bacteria</taxon>
        <taxon>Bacillati</taxon>
        <taxon>Chloroflexota</taxon>
        <taxon>Ktedonobacteria</taxon>
        <taxon>Ktedonobacterales</taxon>
        <taxon>Dictyobacteraceae</taxon>
        <taxon>Dictyobacter</taxon>
    </lineage>
</organism>
<protein>
    <recommendedName>
        <fullName evidence="4">Response regulatory domain-containing protein</fullName>
    </recommendedName>
</protein>
<dbReference type="PANTHER" id="PTHR44591">
    <property type="entry name" value="STRESS RESPONSE REGULATOR PROTEIN 1"/>
    <property type="match status" value="1"/>
</dbReference>
<dbReference type="SMART" id="SM00448">
    <property type="entry name" value="REC"/>
    <property type="match status" value="1"/>
</dbReference>
<dbReference type="Gene3D" id="3.40.50.2300">
    <property type="match status" value="1"/>
</dbReference>
<dbReference type="InterPro" id="IPR050595">
    <property type="entry name" value="Bact_response_regulator"/>
</dbReference>
<dbReference type="AlphaFoldDB" id="A0A5A5TJL8"/>
<keyword evidence="1 3" id="KW-0597">Phosphoprotein</keyword>
<proteinExistence type="predicted"/>
<evidence type="ECO:0000256" key="3">
    <source>
        <dbReference type="PROSITE-ProRule" id="PRU00169"/>
    </source>
</evidence>
<gene>
    <name evidence="5" type="ORF">KDI_51910</name>
</gene>
<keyword evidence="6" id="KW-1185">Reference proteome</keyword>
<evidence type="ECO:0000313" key="6">
    <source>
        <dbReference type="Proteomes" id="UP000322530"/>
    </source>
</evidence>
<evidence type="ECO:0000256" key="2">
    <source>
        <dbReference type="ARBA" id="ARBA00023012"/>
    </source>
</evidence>
<reference evidence="5 6" key="1">
    <citation type="submission" date="2019-01" db="EMBL/GenBank/DDBJ databases">
        <title>Draft genome sequence of Dictyobacter sp. Uno17.</title>
        <authorList>
            <person name="Wang C.M."/>
            <person name="Zheng Y."/>
            <person name="Sakai Y."/>
            <person name="Abe K."/>
            <person name="Yokota A."/>
            <person name="Yabe S."/>
        </authorList>
    </citation>
    <scope>NUCLEOTIDE SEQUENCE [LARGE SCALE GENOMIC DNA]</scope>
    <source>
        <strain evidence="5 6">Uno17</strain>
    </source>
</reference>
<dbReference type="PANTHER" id="PTHR44591:SF14">
    <property type="entry name" value="PROTEIN PILG"/>
    <property type="match status" value="1"/>
</dbReference>
<feature type="modified residue" description="4-aspartylphosphate" evidence="3">
    <location>
        <position position="101"/>
    </location>
</feature>
<dbReference type="GO" id="GO:0000160">
    <property type="term" value="P:phosphorelay signal transduction system"/>
    <property type="evidence" value="ECO:0007669"/>
    <property type="project" value="UniProtKB-KW"/>
</dbReference>
<evidence type="ECO:0000259" key="4">
    <source>
        <dbReference type="PROSITE" id="PS50110"/>
    </source>
</evidence>
<comment type="caution">
    <text evidence="5">The sequence shown here is derived from an EMBL/GenBank/DDBJ whole genome shotgun (WGS) entry which is preliminary data.</text>
</comment>
<accession>A0A5A5TJL8</accession>
<dbReference type="Proteomes" id="UP000322530">
    <property type="component" value="Unassembled WGS sequence"/>
</dbReference>
<evidence type="ECO:0000256" key="1">
    <source>
        <dbReference type="ARBA" id="ARBA00022553"/>
    </source>
</evidence>
<dbReference type="SUPFAM" id="SSF52172">
    <property type="entry name" value="CheY-like"/>
    <property type="match status" value="1"/>
</dbReference>
<dbReference type="Pfam" id="PF00072">
    <property type="entry name" value="Response_reg"/>
    <property type="match status" value="1"/>
</dbReference>